<sequence>MHIESWRVDAMSFAVKLVAERDEPTCFALPGRVTFGSRAKSNQKRLPLLSGPAALDTFAPAGLRGATAKGYP</sequence>
<proteinExistence type="predicted"/>
<reference evidence="1 2" key="1">
    <citation type="submission" date="2016-10" db="EMBL/GenBank/DDBJ databases">
        <authorList>
            <person name="de Groot N.N."/>
        </authorList>
    </citation>
    <scope>NUCLEOTIDE SEQUENCE [LARGE SCALE GENOMIC DNA]</scope>
    <source>
        <strain evidence="1 2">JCM 19513</strain>
    </source>
</reference>
<keyword evidence="2" id="KW-1185">Reference proteome</keyword>
<dbReference type="AlphaFoldDB" id="A0A1H7H7J4"/>
<organism evidence="1 2">
    <name type="scientific">Atopomonas hussainii</name>
    <dbReference type="NCBI Taxonomy" id="1429083"/>
    <lineage>
        <taxon>Bacteria</taxon>
        <taxon>Pseudomonadati</taxon>
        <taxon>Pseudomonadota</taxon>
        <taxon>Gammaproteobacteria</taxon>
        <taxon>Pseudomonadales</taxon>
        <taxon>Pseudomonadaceae</taxon>
        <taxon>Atopomonas</taxon>
    </lineage>
</organism>
<name>A0A1H7H7J4_9GAMM</name>
<protein>
    <submittedName>
        <fullName evidence="1">Uncharacterized protein</fullName>
    </submittedName>
</protein>
<dbReference type="Proteomes" id="UP000185766">
    <property type="component" value="Unassembled WGS sequence"/>
</dbReference>
<accession>A0A1H7H7J4</accession>
<evidence type="ECO:0000313" key="2">
    <source>
        <dbReference type="Proteomes" id="UP000185766"/>
    </source>
</evidence>
<dbReference type="EMBL" id="FOAS01000002">
    <property type="protein sequence ID" value="SEK45727.1"/>
    <property type="molecule type" value="Genomic_DNA"/>
</dbReference>
<evidence type="ECO:0000313" key="1">
    <source>
        <dbReference type="EMBL" id="SEK45727.1"/>
    </source>
</evidence>
<gene>
    <name evidence="1" type="ORF">SAMN05216214_102291</name>
</gene>